<dbReference type="InterPro" id="IPR000812">
    <property type="entry name" value="TFIIB"/>
</dbReference>
<dbReference type="EMBL" id="LAZR01000809">
    <property type="protein sequence ID" value="KKN57310.1"/>
    <property type="molecule type" value="Genomic_DNA"/>
</dbReference>
<dbReference type="GO" id="GO:0070897">
    <property type="term" value="P:transcription preinitiation complex assembly"/>
    <property type="evidence" value="ECO:0007669"/>
    <property type="project" value="InterPro"/>
</dbReference>
<dbReference type="Gene3D" id="1.10.472.10">
    <property type="entry name" value="Cyclin-like"/>
    <property type="match status" value="1"/>
</dbReference>
<dbReference type="PANTHER" id="PTHR11618">
    <property type="entry name" value="TRANSCRIPTION INITIATION FACTOR IIB-RELATED"/>
    <property type="match status" value="1"/>
</dbReference>
<protein>
    <recommendedName>
        <fullName evidence="4">TFIIB-type domain-containing protein</fullName>
    </recommendedName>
</protein>
<comment type="caution">
    <text evidence="3">The sequence shown here is derived from an EMBL/GenBank/DDBJ whole genome shotgun (WGS) entry which is preliminary data.</text>
</comment>
<gene>
    <name evidence="3" type="ORF">LCGC14_0563380</name>
</gene>
<sequence length="341" mass="39711">MVIISFKKIGELVPDSCPECGGKIASNSYEMICNECGLVINTIFNVSSFVFKNTHMGSKTSKQYVSLGERTDFIGGLGSFIDYENSKRLKDTTGKLLPPTEQKLFQRLKKNYAQSLRIKNHETEYRIFNILNKISLYLNLNKNIKNNSAYFYKKIIKNERKVINNISLIAFCIFYAVRKEDHNAPITINEISRAFQNYGHRVNPRLVLRDGVRYKHHLKDESTPHKSEDYLVRLINQVINHNDLEERLKKKRIFWSKNEFQNKLIIVCRTLLKELTSWHRGGRNPFILTGAIIYLADKLLARENCQKTILTQKIIAEATNIAEYSIRDHYVNLLKPMFIKN</sequence>
<keyword evidence="1" id="KW-0805">Transcription regulation</keyword>
<dbReference type="Gene3D" id="1.10.472.170">
    <property type="match status" value="1"/>
</dbReference>
<reference evidence="3" key="1">
    <citation type="journal article" date="2015" name="Nature">
        <title>Complex archaea that bridge the gap between prokaryotes and eukaryotes.</title>
        <authorList>
            <person name="Spang A."/>
            <person name="Saw J.H."/>
            <person name="Jorgensen S.L."/>
            <person name="Zaremba-Niedzwiedzka K."/>
            <person name="Martijn J."/>
            <person name="Lind A.E."/>
            <person name="van Eijk R."/>
            <person name="Schleper C."/>
            <person name="Guy L."/>
            <person name="Ettema T.J."/>
        </authorList>
    </citation>
    <scope>NUCLEOTIDE SEQUENCE</scope>
</reference>
<keyword evidence="2" id="KW-0804">Transcription</keyword>
<evidence type="ECO:0000256" key="2">
    <source>
        <dbReference type="ARBA" id="ARBA00023163"/>
    </source>
</evidence>
<accession>A0A0F9RLB0</accession>
<evidence type="ECO:0000313" key="3">
    <source>
        <dbReference type="EMBL" id="KKN57310.1"/>
    </source>
</evidence>
<dbReference type="GO" id="GO:0005634">
    <property type="term" value="C:nucleus"/>
    <property type="evidence" value="ECO:0007669"/>
    <property type="project" value="TreeGrafter"/>
</dbReference>
<evidence type="ECO:0008006" key="4">
    <source>
        <dbReference type="Google" id="ProtNLM"/>
    </source>
</evidence>
<dbReference type="AlphaFoldDB" id="A0A0F9RLB0"/>
<organism evidence="3">
    <name type="scientific">marine sediment metagenome</name>
    <dbReference type="NCBI Taxonomy" id="412755"/>
    <lineage>
        <taxon>unclassified sequences</taxon>
        <taxon>metagenomes</taxon>
        <taxon>ecological metagenomes</taxon>
    </lineage>
</organism>
<proteinExistence type="predicted"/>
<dbReference type="GO" id="GO:0097550">
    <property type="term" value="C:transcription preinitiation complex"/>
    <property type="evidence" value="ECO:0007669"/>
    <property type="project" value="TreeGrafter"/>
</dbReference>
<name>A0A0F9RLB0_9ZZZZ</name>
<dbReference type="GO" id="GO:0017025">
    <property type="term" value="F:TBP-class protein binding"/>
    <property type="evidence" value="ECO:0007669"/>
    <property type="project" value="TreeGrafter"/>
</dbReference>
<dbReference type="PANTHER" id="PTHR11618:SF13">
    <property type="entry name" value="TRANSCRIPTION INITIATION FACTOR IIB"/>
    <property type="match status" value="1"/>
</dbReference>
<evidence type="ECO:0000256" key="1">
    <source>
        <dbReference type="ARBA" id="ARBA00023015"/>
    </source>
</evidence>